<feature type="compositionally biased region" description="Polar residues" evidence="1">
    <location>
        <begin position="757"/>
        <end position="783"/>
    </location>
</feature>
<dbReference type="EnsemblProtists" id="EKX55361">
    <property type="protein sequence ID" value="EKX55361"/>
    <property type="gene ID" value="GUITHDRAFT_99144"/>
</dbReference>
<dbReference type="HOGENOM" id="CLU_293291_0_0_1"/>
<dbReference type="KEGG" id="gtt:GUITHDRAFT_99144"/>
<gene>
    <name evidence="3" type="ORF">GUITHDRAFT_99144</name>
</gene>
<dbReference type="RefSeq" id="XP_005842341.1">
    <property type="nucleotide sequence ID" value="XM_005842284.1"/>
</dbReference>
<evidence type="ECO:0000313" key="3">
    <source>
        <dbReference type="EMBL" id="EKX55361.1"/>
    </source>
</evidence>
<evidence type="ECO:0000259" key="2">
    <source>
        <dbReference type="PROSITE" id="PS50172"/>
    </source>
</evidence>
<evidence type="ECO:0000256" key="1">
    <source>
        <dbReference type="SAM" id="MobiDB-lite"/>
    </source>
</evidence>
<dbReference type="Gene3D" id="3.40.50.10190">
    <property type="entry name" value="BRCT domain"/>
    <property type="match status" value="5"/>
</dbReference>
<feature type="compositionally biased region" description="Low complexity" evidence="1">
    <location>
        <begin position="708"/>
        <end position="718"/>
    </location>
</feature>
<dbReference type="CDD" id="cd00027">
    <property type="entry name" value="BRCT"/>
    <property type="match status" value="1"/>
</dbReference>
<dbReference type="PANTHER" id="PTHR47181:SF2">
    <property type="entry name" value="BRCA1 C TERMINUS DOMAIN CONTAINING PROTEIN, EXPRESSED"/>
    <property type="match status" value="1"/>
</dbReference>
<feature type="compositionally biased region" description="Basic and acidic residues" evidence="1">
    <location>
        <begin position="742"/>
        <end position="755"/>
    </location>
</feature>
<dbReference type="PANTHER" id="PTHR47181">
    <property type="entry name" value="BRCA1 C TERMINUS DOMAIN CONTAINING PROTEIN, EXPRESSED"/>
    <property type="match status" value="1"/>
</dbReference>
<dbReference type="EMBL" id="JH992965">
    <property type="protein sequence ID" value="EKX55361.1"/>
    <property type="molecule type" value="Genomic_DNA"/>
</dbReference>
<keyword evidence="5" id="KW-1185">Reference proteome</keyword>
<feature type="compositionally biased region" description="Basic residues" evidence="1">
    <location>
        <begin position="1027"/>
        <end position="1037"/>
    </location>
</feature>
<feature type="region of interest" description="Disordered" evidence="1">
    <location>
        <begin position="502"/>
        <end position="564"/>
    </location>
</feature>
<dbReference type="OrthoDB" id="273147at2759"/>
<reference evidence="5" key="2">
    <citation type="submission" date="2012-11" db="EMBL/GenBank/DDBJ databases">
        <authorList>
            <person name="Kuo A."/>
            <person name="Curtis B.A."/>
            <person name="Tanifuji G."/>
            <person name="Burki F."/>
            <person name="Gruber A."/>
            <person name="Irimia M."/>
            <person name="Maruyama S."/>
            <person name="Arias M.C."/>
            <person name="Ball S.G."/>
            <person name="Gile G.H."/>
            <person name="Hirakawa Y."/>
            <person name="Hopkins J.F."/>
            <person name="Rensing S.A."/>
            <person name="Schmutz J."/>
            <person name="Symeonidi A."/>
            <person name="Elias M."/>
            <person name="Eveleigh R.J."/>
            <person name="Herman E.K."/>
            <person name="Klute M.J."/>
            <person name="Nakayama T."/>
            <person name="Obornik M."/>
            <person name="Reyes-Prieto A."/>
            <person name="Armbrust E.V."/>
            <person name="Aves S.J."/>
            <person name="Beiko R.G."/>
            <person name="Coutinho P."/>
            <person name="Dacks J.B."/>
            <person name="Durnford D.G."/>
            <person name="Fast N.M."/>
            <person name="Green B.R."/>
            <person name="Grisdale C."/>
            <person name="Hempe F."/>
            <person name="Henrissat B."/>
            <person name="Hoppner M.P."/>
            <person name="Ishida K.-I."/>
            <person name="Kim E."/>
            <person name="Koreny L."/>
            <person name="Kroth P.G."/>
            <person name="Liu Y."/>
            <person name="Malik S.-B."/>
            <person name="Maier U.G."/>
            <person name="McRose D."/>
            <person name="Mock T."/>
            <person name="Neilson J.A."/>
            <person name="Onodera N.T."/>
            <person name="Poole A.M."/>
            <person name="Pritham E.J."/>
            <person name="Richards T.A."/>
            <person name="Rocap G."/>
            <person name="Roy S.W."/>
            <person name="Sarai C."/>
            <person name="Schaack S."/>
            <person name="Shirato S."/>
            <person name="Slamovits C.H."/>
            <person name="Spencer D.F."/>
            <person name="Suzuki S."/>
            <person name="Worden A.Z."/>
            <person name="Zauner S."/>
            <person name="Barry K."/>
            <person name="Bell C."/>
            <person name="Bharti A.K."/>
            <person name="Crow J.A."/>
            <person name="Grimwood J."/>
            <person name="Kramer R."/>
            <person name="Lindquist E."/>
            <person name="Lucas S."/>
            <person name="Salamov A."/>
            <person name="McFadden G.I."/>
            <person name="Lane C.E."/>
            <person name="Keeling P.J."/>
            <person name="Gray M.W."/>
            <person name="Grigoriev I.V."/>
            <person name="Archibald J.M."/>
        </authorList>
    </citation>
    <scope>NUCLEOTIDE SEQUENCE</scope>
    <source>
        <strain evidence="5">CCMP2712</strain>
    </source>
</reference>
<feature type="domain" description="BRCT" evidence="2">
    <location>
        <begin position="111"/>
        <end position="200"/>
    </location>
</feature>
<dbReference type="SMART" id="SM00292">
    <property type="entry name" value="BRCT"/>
    <property type="match status" value="6"/>
</dbReference>
<reference evidence="3 5" key="1">
    <citation type="journal article" date="2012" name="Nature">
        <title>Algal genomes reveal evolutionary mosaicism and the fate of nucleomorphs.</title>
        <authorList>
            <consortium name="DOE Joint Genome Institute"/>
            <person name="Curtis B.A."/>
            <person name="Tanifuji G."/>
            <person name="Burki F."/>
            <person name="Gruber A."/>
            <person name="Irimia M."/>
            <person name="Maruyama S."/>
            <person name="Arias M.C."/>
            <person name="Ball S.G."/>
            <person name="Gile G.H."/>
            <person name="Hirakawa Y."/>
            <person name="Hopkins J.F."/>
            <person name="Kuo A."/>
            <person name="Rensing S.A."/>
            <person name="Schmutz J."/>
            <person name="Symeonidi A."/>
            <person name="Elias M."/>
            <person name="Eveleigh R.J."/>
            <person name="Herman E.K."/>
            <person name="Klute M.J."/>
            <person name="Nakayama T."/>
            <person name="Obornik M."/>
            <person name="Reyes-Prieto A."/>
            <person name="Armbrust E.V."/>
            <person name="Aves S.J."/>
            <person name="Beiko R.G."/>
            <person name="Coutinho P."/>
            <person name="Dacks J.B."/>
            <person name="Durnford D.G."/>
            <person name="Fast N.M."/>
            <person name="Green B.R."/>
            <person name="Grisdale C.J."/>
            <person name="Hempel F."/>
            <person name="Henrissat B."/>
            <person name="Hoppner M.P."/>
            <person name="Ishida K."/>
            <person name="Kim E."/>
            <person name="Koreny L."/>
            <person name="Kroth P.G."/>
            <person name="Liu Y."/>
            <person name="Malik S.B."/>
            <person name="Maier U.G."/>
            <person name="McRose D."/>
            <person name="Mock T."/>
            <person name="Neilson J.A."/>
            <person name="Onodera N.T."/>
            <person name="Poole A.M."/>
            <person name="Pritham E.J."/>
            <person name="Richards T.A."/>
            <person name="Rocap G."/>
            <person name="Roy S.W."/>
            <person name="Sarai C."/>
            <person name="Schaack S."/>
            <person name="Shirato S."/>
            <person name="Slamovits C.H."/>
            <person name="Spencer D.F."/>
            <person name="Suzuki S."/>
            <person name="Worden A.Z."/>
            <person name="Zauner S."/>
            <person name="Barry K."/>
            <person name="Bell C."/>
            <person name="Bharti A.K."/>
            <person name="Crow J.A."/>
            <person name="Grimwood J."/>
            <person name="Kramer R."/>
            <person name="Lindquist E."/>
            <person name="Lucas S."/>
            <person name="Salamov A."/>
            <person name="McFadden G.I."/>
            <person name="Lane C.E."/>
            <person name="Keeling P.J."/>
            <person name="Gray M.W."/>
            <person name="Grigoriev I.V."/>
            <person name="Archibald J.M."/>
        </authorList>
    </citation>
    <scope>NUCLEOTIDE SEQUENCE</scope>
    <source>
        <strain evidence="3 5">CCMP2712</strain>
    </source>
</reference>
<dbReference type="PaxDb" id="55529-EKX55361"/>
<dbReference type="GeneID" id="17312073"/>
<feature type="domain" description="BRCT" evidence="2">
    <location>
        <begin position="6"/>
        <end position="96"/>
    </location>
</feature>
<dbReference type="Proteomes" id="UP000011087">
    <property type="component" value="Unassembled WGS sequence"/>
</dbReference>
<proteinExistence type="predicted"/>
<dbReference type="PROSITE" id="PS50172">
    <property type="entry name" value="BRCT"/>
    <property type="match status" value="5"/>
</dbReference>
<reference evidence="4" key="3">
    <citation type="submission" date="2015-06" db="UniProtKB">
        <authorList>
            <consortium name="EnsemblProtists"/>
        </authorList>
    </citation>
    <scope>IDENTIFICATION</scope>
</reference>
<dbReference type="FunFam" id="3.40.50.10190:FF:000018">
    <property type="entry name" value="DNA topoisomerase 2-binding protein 1"/>
    <property type="match status" value="1"/>
</dbReference>
<protein>
    <recommendedName>
        <fullName evidence="2">BRCT domain-containing protein</fullName>
    </recommendedName>
</protein>
<name>L1K3I6_GUITC</name>
<dbReference type="STRING" id="905079.L1K3I6"/>
<dbReference type="AlphaFoldDB" id="L1K3I6"/>
<organism evidence="3">
    <name type="scientific">Guillardia theta (strain CCMP2712)</name>
    <name type="common">Cryptophyte</name>
    <dbReference type="NCBI Taxonomy" id="905079"/>
    <lineage>
        <taxon>Eukaryota</taxon>
        <taxon>Cryptophyceae</taxon>
        <taxon>Pyrenomonadales</taxon>
        <taxon>Geminigeraceae</taxon>
        <taxon>Guillardia</taxon>
    </lineage>
</organism>
<feature type="domain" description="BRCT" evidence="2">
    <location>
        <begin position="332"/>
        <end position="400"/>
    </location>
</feature>
<dbReference type="CDD" id="cd17738">
    <property type="entry name" value="BRCT_TopBP1_rpt7"/>
    <property type="match status" value="1"/>
</dbReference>
<sequence>MSPRKPADGIFQGCFFSVDPEVDETNSQDIGDDGLEDLIKSVVERGGKMDDVNFTHLITDKEDMSQVRIDSVELRPRIVNLKWIRECLRKNCRLPELAEQDLDVLLHSPDLSKKIFADSLICILNVPPKVEELVRNGIELLGGRAISEFTNQCTHVIAGFVRGPDCQKAIDSSQTKILPIKWYVDCIKEQHLCSDSKYDLRCLLENSESRVDLSRLKDFQCQAFSGNTFHLSPSLRSSDIVERWILAAGGSFCEATSCNYYIVDQSHDELSPQHAKCRTLQWVKECFQFCTVIWPKKSLVWKGWTFYPYNQGMIREGAIKRISVTGYTGQCRDILIKIIQLSGAEATKELTKTNTHLISTTCTSKKVNAARDWGLKIIGHQWLMDSVVSGKWLNEEDYSIESLFFAGNEEMWTKLDLMALRSLPFIHPLVLDDFENESAAAAATAADDDQVYPDSQEWTAEEDSNDRACEVDRPSLNKFSSQAAASVLNSMYGTRADDQTRGVDGFLNDGESADLSDAPLTSARRPAGAEATARMHSNDRDAPPVSHRMSSSSPAVRGQGGSVEKSVTHGRLAHRVERVASGGQGPSHLYDRSGMQSEHDVLTSVGSSHLAKTPKLTSESPDCRVNLCSRTDFMYNVHDEDETSDENASGHRDAEPAPPSRIASTTPLQSARVEASANSENDVFGSFRRSYGRQSPKVVSNTAEHVRASPSSSSAPASNQRTSARTGGPKDGPPGSGSELTCRNRKDSEEGRGEASKLTSISPATKNQIRTRNQKQTNKTSPSALVARPQPFVLVCGRTAERQEQVSIVRRLGGKSAYSHHFDPDTTHVLCTELRRTEKFLCACAKGIWILKPEYLQACAQNGRWLDPSEYEWHEPKKESADTNLWHGAPRRWRLFRERNGQGPFEGQNFVIHEGTNPPAAVLAQVITAGGGSCSICSESSILRSLSESARESVTILLPEDSGELSASSSLSNERLKLVRASYILDFISCREQVSMDDYLVSSRASASTPKTKKRSGGRSDAEQGSKTKRQRVRRSK</sequence>
<dbReference type="eggNOG" id="KOG1929">
    <property type="taxonomic scope" value="Eukaryota"/>
</dbReference>
<dbReference type="InterPro" id="IPR044254">
    <property type="entry name" value="At4g02110-like"/>
</dbReference>
<feature type="region of interest" description="Disordered" evidence="1">
    <location>
        <begin position="1002"/>
        <end position="1037"/>
    </location>
</feature>
<feature type="region of interest" description="Disordered" evidence="1">
    <location>
        <begin position="641"/>
        <end position="784"/>
    </location>
</feature>
<accession>L1K3I6</accession>
<feature type="domain" description="BRCT" evidence="2">
    <location>
        <begin position="801"/>
        <end position="873"/>
    </location>
</feature>
<dbReference type="InterPro" id="IPR036420">
    <property type="entry name" value="BRCT_dom_sf"/>
</dbReference>
<dbReference type="SUPFAM" id="SSF52113">
    <property type="entry name" value="BRCT domain"/>
    <property type="match status" value="6"/>
</dbReference>
<dbReference type="InterPro" id="IPR001357">
    <property type="entry name" value="BRCT_dom"/>
</dbReference>
<dbReference type="Pfam" id="PF00533">
    <property type="entry name" value="BRCT"/>
    <property type="match status" value="1"/>
</dbReference>
<feature type="domain" description="BRCT" evidence="2">
    <location>
        <begin position="900"/>
        <end position="1001"/>
    </location>
</feature>
<dbReference type="Pfam" id="PF12738">
    <property type="entry name" value="PTCB-BRCT"/>
    <property type="match status" value="2"/>
</dbReference>
<dbReference type="OMA" id="TREMNST"/>
<evidence type="ECO:0000313" key="5">
    <source>
        <dbReference type="Proteomes" id="UP000011087"/>
    </source>
</evidence>
<dbReference type="eggNOG" id="KOG2043">
    <property type="taxonomic scope" value="Eukaryota"/>
</dbReference>
<evidence type="ECO:0000313" key="4">
    <source>
        <dbReference type="EnsemblProtists" id="EKX55361"/>
    </source>
</evidence>